<proteinExistence type="predicted"/>
<name>A0AAN1WHF3_9GAMM</name>
<organism evidence="1 2">
    <name type="scientific">Marinagarivorans cellulosilyticus</name>
    <dbReference type="NCBI Taxonomy" id="2721545"/>
    <lineage>
        <taxon>Bacteria</taxon>
        <taxon>Pseudomonadati</taxon>
        <taxon>Pseudomonadota</taxon>
        <taxon>Gammaproteobacteria</taxon>
        <taxon>Cellvibrionales</taxon>
        <taxon>Cellvibrionaceae</taxon>
        <taxon>Marinagarivorans</taxon>
    </lineage>
</organism>
<dbReference type="RefSeq" id="WP_236987138.1">
    <property type="nucleotide sequence ID" value="NZ_AP023086.1"/>
</dbReference>
<evidence type="ECO:0000313" key="2">
    <source>
        <dbReference type="Proteomes" id="UP001320119"/>
    </source>
</evidence>
<protein>
    <submittedName>
        <fullName evidence="1">Uncharacterized protein</fullName>
    </submittedName>
</protein>
<dbReference type="AlphaFoldDB" id="A0AAN1WHF3"/>
<reference evidence="1 2" key="1">
    <citation type="journal article" date="2022" name="IScience">
        <title>An ultrasensitive nanofiber-based assay for enzymatic hydrolysis and deep-sea microbial degradation of cellulose.</title>
        <authorList>
            <person name="Tsudome M."/>
            <person name="Tachioka M."/>
            <person name="Miyazaki M."/>
            <person name="Uchimura K."/>
            <person name="Tsuda M."/>
            <person name="Takaki Y."/>
            <person name="Deguchi S."/>
        </authorList>
    </citation>
    <scope>NUCLEOTIDE SEQUENCE [LARGE SCALE GENOMIC DNA]</scope>
    <source>
        <strain evidence="1 2">GE09</strain>
    </source>
</reference>
<gene>
    <name evidence="1" type="ORF">MARGE09_P1876</name>
</gene>
<keyword evidence="2" id="KW-1185">Reference proteome</keyword>
<dbReference type="EMBL" id="AP023086">
    <property type="protein sequence ID" value="BCD97675.1"/>
    <property type="molecule type" value="Genomic_DNA"/>
</dbReference>
<dbReference type="Proteomes" id="UP001320119">
    <property type="component" value="Chromosome"/>
</dbReference>
<evidence type="ECO:0000313" key="1">
    <source>
        <dbReference type="EMBL" id="BCD97675.1"/>
    </source>
</evidence>
<sequence>MDKVPFECSIKSVEKTIANKQQDLTDVKSDIALVMDVAEFHRQCNKLSHALGRVLGELEYSKPKPAKRKSLVAEQKSLERKIRRLKRLNIAQLFEREWLLSDSIAELTTELNELKVLSGVVKQKRTFSVGLMQPVESSKAT</sequence>
<accession>A0AAN1WHF3</accession>
<dbReference type="KEGG" id="marq:MARGE09_P1876"/>